<organism evidence="2 3">
    <name type="scientific">Pleurodeles waltl</name>
    <name type="common">Iberian ribbed newt</name>
    <dbReference type="NCBI Taxonomy" id="8319"/>
    <lineage>
        <taxon>Eukaryota</taxon>
        <taxon>Metazoa</taxon>
        <taxon>Chordata</taxon>
        <taxon>Craniata</taxon>
        <taxon>Vertebrata</taxon>
        <taxon>Euteleostomi</taxon>
        <taxon>Amphibia</taxon>
        <taxon>Batrachia</taxon>
        <taxon>Caudata</taxon>
        <taxon>Salamandroidea</taxon>
        <taxon>Salamandridae</taxon>
        <taxon>Pleurodelinae</taxon>
        <taxon>Pleurodeles</taxon>
    </lineage>
</organism>
<comment type="caution">
    <text evidence="2">The sequence shown here is derived from an EMBL/GenBank/DDBJ whole genome shotgun (WGS) entry which is preliminary data.</text>
</comment>
<dbReference type="Proteomes" id="UP001066276">
    <property type="component" value="Chromosome 10"/>
</dbReference>
<reference evidence="2" key="1">
    <citation type="journal article" date="2022" name="bioRxiv">
        <title>Sequencing and chromosome-scale assembly of the giantPleurodeles waltlgenome.</title>
        <authorList>
            <person name="Brown T."/>
            <person name="Elewa A."/>
            <person name="Iarovenko S."/>
            <person name="Subramanian E."/>
            <person name="Araus A.J."/>
            <person name="Petzold A."/>
            <person name="Susuki M."/>
            <person name="Suzuki K.-i.T."/>
            <person name="Hayashi T."/>
            <person name="Toyoda A."/>
            <person name="Oliveira C."/>
            <person name="Osipova E."/>
            <person name="Leigh N.D."/>
            <person name="Simon A."/>
            <person name="Yun M.H."/>
        </authorList>
    </citation>
    <scope>NUCLEOTIDE SEQUENCE</scope>
    <source>
        <strain evidence="2">20211129_DDA</strain>
        <tissue evidence="2">Liver</tissue>
    </source>
</reference>
<keyword evidence="3" id="KW-1185">Reference proteome</keyword>
<evidence type="ECO:0000256" key="1">
    <source>
        <dbReference type="SAM" id="MobiDB-lite"/>
    </source>
</evidence>
<feature type="compositionally biased region" description="Basic and acidic residues" evidence="1">
    <location>
        <begin position="90"/>
        <end position="102"/>
    </location>
</feature>
<dbReference type="AlphaFoldDB" id="A0AAV7ME83"/>
<sequence>MVPSRECVDSTKKASEADVFPPLEPKCLIRGCANQHPVVLSGQQGDDSPGSDYLSTSSLFLDYTLRNVPLSTVTHSRAKAEEIGSPDKPTTFDDTREAWNEA</sequence>
<feature type="region of interest" description="Disordered" evidence="1">
    <location>
        <begin position="79"/>
        <end position="102"/>
    </location>
</feature>
<dbReference type="EMBL" id="JANPWB010000014">
    <property type="protein sequence ID" value="KAJ1101484.1"/>
    <property type="molecule type" value="Genomic_DNA"/>
</dbReference>
<evidence type="ECO:0000313" key="2">
    <source>
        <dbReference type="EMBL" id="KAJ1101484.1"/>
    </source>
</evidence>
<accession>A0AAV7ME83</accession>
<evidence type="ECO:0000313" key="3">
    <source>
        <dbReference type="Proteomes" id="UP001066276"/>
    </source>
</evidence>
<gene>
    <name evidence="2" type="ORF">NDU88_006551</name>
</gene>
<protein>
    <submittedName>
        <fullName evidence="2">Uncharacterized protein</fullName>
    </submittedName>
</protein>
<proteinExistence type="predicted"/>
<name>A0AAV7ME83_PLEWA</name>